<feature type="domain" description="DOMON" evidence="8">
    <location>
        <begin position="47"/>
        <end position="161"/>
    </location>
</feature>
<comment type="subcellular location">
    <subcellularLocation>
        <location evidence="1">Membrane</location>
    </subcellularLocation>
</comment>
<dbReference type="Proteomes" id="UP001152561">
    <property type="component" value="Unassembled WGS sequence"/>
</dbReference>
<evidence type="ECO:0000313" key="10">
    <source>
        <dbReference type="Proteomes" id="UP001152561"/>
    </source>
</evidence>
<feature type="signal peptide" evidence="7">
    <location>
        <begin position="1"/>
        <end position="24"/>
    </location>
</feature>
<dbReference type="InterPro" id="IPR005018">
    <property type="entry name" value="DOMON_domain"/>
</dbReference>
<feature type="compositionally biased region" description="Low complexity" evidence="6">
    <location>
        <begin position="193"/>
        <end position="214"/>
    </location>
</feature>
<evidence type="ECO:0000256" key="6">
    <source>
        <dbReference type="SAM" id="MobiDB-lite"/>
    </source>
</evidence>
<dbReference type="AlphaFoldDB" id="A0A9Q1MVD6"/>
<dbReference type="GO" id="GO:0016020">
    <property type="term" value="C:membrane"/>
    <property type="evidence" value="ECO:0007669"/>
    <property type="project" value="UniProtKB-SubCell"/>
</dbReference>
<evidence type="ECO:0000259" key="8">
    <source>
        <dbReference type="PROSITE" id="PS50836"/>
    </source>
</evidence>
<protein>
    <recommendedName>
        <fullName evidence="8">DOMON domain-containing protein</fullName>
    </recommendedName>
</protein>
<dbReference type="EMBL" id="JAJAGQ010000003">
    <property type="protein sequence ID" value="KAJ8568684.1"/>
    <property type="molecule type" value="Genomic_DNA"/>
</dbReference>
<gene>
    <name evidence="9" type="ORF">K7X08_028217</name>
</gene>
<organism evidence="9 10">
    <name type="scientific">Anisodus acutangulus</name>
    <dbReference type="NCBI Taxonomy" id="402998"/>
    <lineage>
        <taxon>Eukaryota</taxon>
        <taxon>Viridiplantae</taxon>
        <taxon>Streptophyta</taxon>
        <taxon>Embryophyta</taxon>
        <taxon>Tracheophyta</taxon>
        <taxon>Spermatophyta</taxon>
        <taxon>Magnoliopsida</taxon>
        <taxon>eudicotyledons</taxon>
        <taxon>Gunneridae</taxon>
        <taxon>Pentapetalae</taxon>
        <taxon>asterids</taxon>
        <taxon>lamiids</taxon>
        <taxon>Solanales</taxon>
        <taxon>Solanaceae</taxon>
        <taxon>Solanoideae</taxon>
        <taxon>Hyoscyameae</taxon>
        <taxon>Anisodus</taxon>
    </lineage>
</organism>
<sequence length="248" mass="26470">MASHFHLFLTSLLVLLLFISPSTSLTCSSQTFSANTKFTNCTDLPSLKSFLHWTFDPTKSTLSIAFIASPTSPDGWIAWGINPDAPAMVGTQSLIAFKNAKDSVIVKTYNLTSYKSITESKLLYKVLESKAESSSDGVMKIFATLELPENTTTVNQVWQVGPAVKDGMPMVHKFEPDNLKSKATLDLASASSAAGEGNKNANASSSASNSSNSSGQGGNETGGSSTVLKTENIVFAFLFFLGVLLFQL</sequence>
<feature type="region of interest" description="Disordered" evidence="6">
    <location>
        <begin position="193"/>
        <end position="223"/>
    </location>
</feature>
<dbReference type="Pfam" id="PF04526">
    <property type="entry name" value="DUF568"/>
    <property type="match status" value="1"/>
</dbReference>
<dbReference type="PANTHER" id="PTHR23130:SF200">
    <property type="entry name" value="DOMON DOMAIN-CONTAINING PROTEIN"/>
    <property type="match status" value="1"/>
</dbReference>
<dbReference type="OrthoDB" id="2419613at2759"/>
<dbReference type="CDD" id="cd09629">
    <property type="entry name" value="DOMON_CIL1_like"/>
    <property type="match status" value="1"/>
</dbReference>
<keyword evidence="5" id="KW-0472">Membrane</keyword>
<evidence type="ECO:0000256" key="5">
    <source>
        <dbReference type="ARBA" id="ARBA00023136"/>
    </source>
</evidence>
<keyword evidence="10" id="KW-1185">Reference proteome</keyword>
<comment type="caution">
    <text evidence="9">The sequence shown here is derived from an EMBL/GenBank/DDBJ whole genome shotgun (WGS) entry which is preliminary data.</text>
</comment>
<dbReference type="InterPro" id="IPR017214">
    <property type="entry name" value="UCP037471"/>
</dbReference>
<evidence type="ECO:0000256" key="3">
    <source>
        <dbReference type="ARBA" id="ARBA00022729"/>
    </source>
</evidence>
<keyword evidence="3 7" id="KW-0732">Signal</keyword>
<proteinExistence type="predicted"/>
<reference evidence="10" key="1">
    <citation type="journal article" date="2023" name="Proc. Natl. Acad. Sci. U.S.A.">
        <title>Genomic and structural basis for evolution of tropane alkaloid biosynthesis.</title>
        <authorList>
            <person name="Wanga Y.-J."/>
            <person name="Taina T."/>
            <person name="Yua J.-Y."/>
            <person name="Lia J."/>
            <person name="Xua B."/>
            <person name="Chenc J."/>
            <person name="D'Auriad J.C."/>
            <person name="Huanga J.-P."/>
            <person name="Huanga S.-X."/>
        </authorList>
    </citation>
    <scope>NUCLEOTIDE SEQUENCE [LARGE SCALE GENOMIC DNA]</scope>
    <source>
        <strain evidence="10">cv. KIB-2019</strain>
    </source>
</reference>
<dbReference type="InterPro" id="IPR045265">
    <property type="entry name" value="AIR12_DOMON"/>
</dbReference>
<evidence type="ECO:0000256" key="1">
    <source>
        <dbReference type="ARBA" id="ARBA00004370"/>
    </source>
</evidence>
<feature type="chain" id="PRO_5040466032" description="DOMON domain-containing protein" evidence="7">
    <location>
        <begin position="25"/>
        <end position="248"/>
    </location>
</feature>
<accession>A0A9Q1MVD6</accession>
<evidence type="ECO:0000256" key="7">
    <source>
        <dbReference type="SAM" id="SignalP"/>
    </source>
</evidence>
<dbReference type="PIRSF" id="PIRSF037471">
    <property type="entry name" value="UCP037471"/>
    <property type="match status" value="1"/>
</dbReference>
<keyword evidence="4" id="KW-0249">Electron transport</keyword>
<evidence type="ECO:0000256" key="2">
    <source>
        <dbReference type="ARBA" id="ARBA00022448"/>
    </source>
</evidence>
<dbReference type="PANTHER" id="PTHR23130">
    <property type="entry name" value="CYTOCHROME B561 AND DOMON DOMAIN-CONTAINING PROTEIN"/>
    <property type="match status" value="1"/>
</dbReference>
<keyword evidence="2" id="KW-0813">Transport</keyword>
<evidence type="ECO:0000256" key="4">
    <source>
        <dbReference type="ARBA" id="ARBA00022982"/>
    </source>
</evidence>
<name>A0A9Q1MVD6_9SOLA</name>
<evidence type="ECO:0000313" key="9">
    <source>
        <dbReference type="EMBL" id="KAJ8568684.1"/>
    </source>
</evidence>
<dbReference type="PROSITE" id="PS50836">
    <property type="entry name" value="DOMON"/>
    <property type="match status" value="1"/>
</dbReference>